<dbReference type="AlphaFoldDB" id="A0A074TH52"/>
<dbReference type="InterPro" id="IPR026273">
    <property type="entry name" value="Low_specificity_L-TA_bact"/>
</dbReference>
<dbReference type="OrthoDB" id="9774495at2"/>
<proteinExistence type="inferred from homology"/>
<evidence type="ECO:0000259" key="6">
    <source>
        <dbReference type="Pfam" id="PF01212"/>
    </source>
</evidence>
<comment type="subunit">
    <text evidence="3">Homotetramer.</text>
</comment>
<sequence>MNFASDNTSGAHPRIMEALAAANEGHVPSYGADPRTQAVEARLREIFEAPEARVYLVATGSAANALSCAVLTDPWGAIFCHRNAHIEEDECGAPEFYTGGSKLVLVDGADAKMDPGALQRTIAHTGRGGIHNVQRGMVSITNATEAGAVYTPAEVSALSAIARQFELPVHMDGARFANALIAAGCTPAEMTWKAGVDVLSFGGTKNGCMGVEAVVIFDPKRAWEFELRRKRGGHLFSKHRFLAAQMQAYLEGDLWLSLATHANEMAAKLSSGIVEAPGAKLVHPTQANAVFASLPRGAHRRAQGAGAYYYLWPFDQSLEGAPEELLAARLVCSWATTPDEIDVFLGYLNGGSTPG</sequence>
<comment type="cofactor">
    <cofactor evidence="1 5">
        <name>pyridoxal 5'-phosphate</name>
        <dbReference type="ChEBI" id="CHEBI:597326"/>
    </cofactor>
</comment>
<organism evidence="7 8">
    <name type="scientific">Thioclava dalianensis</name>
    <dbReference type="NCBI Taxonomy" id="1185766"/>
    <lineage>
        <taxon>Bacteria</taxon>
        <taxon>Pseudomonadati</taxon>
        <taxon>Pseudomonadota</taxon>
        <taxon>Alphaproteobacteria</taxon>
        <taxon>Rhodobacterales</taxon>
        <taxon>Paracoccaceae</taxon>
        <taxon>Thioclava</taxon>
    </lineage>
</organism>
<protein>
    <recommendedName>
        <fullName evidence="5">L-threonine aldolase</fullName>
        <ecNumber evidence="5">4.1.2.48</ecNumber>
    </recommendedName>
</protein>
<keyword evidence="5" id="KW-0456">Lyase</keyword>
<name>A0A074TH52_9RHOB</name>
<dbReference type="Gene3D" id="3.90.1150.10">
    <property type="entry name" value="Aspartate Aminotransferase, domain 1"/>
    <property type="match status" value="1"/>
</dbReference>
<dbReference type="SUPFAM" id="SSF53383">
    <property type="entry name" value="PLP-dependent transferases"/>
    <property type="match status" value="1"/>
</dbReference>
<comment type="similarity">
    <text evidence="2 5">Belongs to the threonine aldolase family.</text>
</comment>
<feature type="domain" description="Aromatic amino acid beta-eliminating lyase/threonine aldolase" evidence="6">
    <location>
        <begin position="3"/>
        <end position="291"/>
    </location>
</feature>
<dbReference type="STRING" id="1185766.SAMN05216224_103275"/>
<keyword evidence="8" id="KW-1185">Reference proteome</keyword>
<evidence type="ECO:0000256" key="3">
    <source>
        <dbReference type="ARBA" id="ARBA00011881"/>
    </source>
</evidence>
<dbReference type="eggNOG" id="COG2008">
    <property type="taxonomic scope" value="Bacteria"/>
</dbReference>
<dbReference type="GO" id="GO:0008732">
    <property type="term" value="F:L-allo-threonine aldolase activity"/>
    <property type="evidence" value="ECO:0007669"/>
    <property type="project" value="RHEA"/>
</dbReference>
<evidence type="ECO:0000313" key="7">
    <source>
        <dbReference type="EMBL" id="KEP70994.1"/>
    </source>
</evidence>
<dbReference type="Pfam" id="PF01212">
    <property type="entry name" value="Beta_elim_lyase"/>
    <property type="match status" value="1"/>
</dbReference>
<dbReference type="EMBL" id="JHEH01000003">
    <property type="protein sequence ID" value="KEP70994.1"/>
    <property type="molecule type" value="Genomic_DNA"/>
</dbReference>
<dbReference type="Proteomes" id="UP000027725">
    <property type="component" value="Unassembled WGS sequence"/>
</dbReference>
<comment type="caution">
    <text evidence="7">The sequence shown here is derived from an EMBL/GenBank/DDBJ whole genome shotgun (WGS) entry which is preliminary data.</text>
</comment>
<dbReference type="InterPro" id="IPR015422">
    <property type="entry name" value="PyrdxlP-dep_Trfase_small"/>
</dbReference>
<dbReference type="PIRSF" id="PIRSF038940">
    <property type="entry name" value="Low_specificity_LTA"/>
    <property type="match status" value="1"/>
</dbReference>
<dbReference type="PANTHER" id="PTHR48097">
    <property type="entry name" value="L-THREONINE ALDOLASE-RELATED"/>
    <property type="match status" value="1"/>
</dbReference>
<evidence type="ECO:0000313" key="8">
    <source>
        <dbReference type="Proteomes" id="UP000027725"/>
    </source>
</evidence>
<evidence type="ECO:0000256" key="5">
    <source>
        <dbReference type="PIRNR" id="PIRNR038940"/>
    </source>
</evidence>
<gene>
    <name evidence="7" type="ORF">DL1_10095</name>
</gene>
<dbReference type="CDD" id="cd06502">
    <property type="entry name" value="TA_like"/>
    <property type="match status" value="1"/>
</dbReference>
<dbReference type="InterPro" id="IPR001597">
    <property type="entry name" value="ArAA_b-elim_lyase/Thr_aldolase"/>
</dbReference>
<reference evidence="7 8" key="1">
    <citation type="submission" date="2014-03" db="EMBL/GenBank/DDBJ databases">
        <title>The draft genome sequence of Thioclava dalianensis DLFJ1-1.</title>
        <authorList>
            <person name="Lai Q."/>
            <person name="Shao Z."/>
        </authorList>
    </citation>
    <scope>NUCLEOTIDE SEQUENCE [LARGE SCALE GENOMIC DNA]</scope>
    <source>
        <strain evidence="7 8">DLFJ1-1</strain>
    </source>
</reference>
<dbReference type="EC" id="4.1.2.48" evidence="5"/>
<keyword evidence="4 5" id="KW-0663">Pyridoxal phosphate</keyword>
<dbReference type="InterPro" id="IPR015421">
    <property type="entry name" value="PyrdxlP-dep_Trfase_major"/>
</dbReference>
<evidence type="ECO:0000256" key="1">
    <source>
        <dbReference type="ARBA" id="ARBA00001933"/>
    </source>
</evidence>
<comment type="function">
    <text evidence="5">Catalyzes the cleavage of L-allo-threonine and L-threonine to glycine and acetaldehyde.</text>
</comment>
<evidence type="ECO:0000256" key="2">
    <source>
        <dbReference type="ARBA" id="ARBA00006966"/>
    </source>
</evidence>
<comment type="catalytic activity">
    <reaction evidence="5">
        <text>L-threonine = acetaldehyde + glycine</text>
        <dbReference type="Rhea" id="RHEA:19625"/>
        <dbReference type="ChEBI" id="CHEBI:15343"/>
        <dbReference type="ChEBI" id="CHEBI:57305"/>
        <dbReference type="ChEBI" id="CHEBI:57926"/>
        <dbReference type="EC" id="4.1.2.48"/>
    </reaction>
</comment>
<dbReference type="PANTHER" id="PTHR48097:SF5">
    <property type="entry name" value="LOW SPECIFICITY L-THREONINE ALDOLASE"/>
    <property type="match status" value="1"/>
</dbReference>
<accession>A0A074TH52</accession>
<dbReference type="InterPro" id="IPR015424">
    <property type="entry name" value="PyrdxlP-dep_Trfase"/>
</dbReference>
<comment type="catalytic activity">
    <reaction evidence="5">
        <text>L-allo-threonine = acetaldehyde + glycine</text>
        <dbReference type="Rhea" id="RHEA:26209"/>
        <dbReference type="ChEBI" id="CHEBI:15343"/>
        <dbReference type="ChEBI" id="CHEBI:57305"/>
        <dbReference type="ChEBI" id="CHEBI:58585"/>
        <dbReference type="EC" id="4.1.2.48"/>
    </reaction>
</comment>
<dbReference type="GO" id="GO:0006567">
    <property type="term" value="P:L-threonine catabolic process"/>
    <property type="evidence" value="ECO:0007669"/>
    <property type="project" value="UniProtKB-UniRule"/>
</dbReference>
<dbReference type="Gene3D" id="3.40.640.10">
    <property type="entry name" value="Type I PLP-dependent aspartate aminotransferase-like (Major domain)"/>
    <property type="match status" value="1"/>
</dbReference>
<evidence type="ECO:0000256" key="4">
    <source>
        <dbReference type="ARBA" id="ARBA00022898"/>
    </source>
</evidence>
<dbReference type="RefSeq" id="WP_038062352.1">
    <property type="nucleotide sequence ID" value="NZ_FOVB01000003.1"/>
</dbReference>